<evidence type="ECO:0000259" key="1">
    <source>
        <dbReference type="Pfam" id="PF09250"/>
    </source>
</evidence>
<feature type="domain" description="DNA primase/polymerase bifunctional N-terminal" evidence="1">
    <location>
        <begin position="23"/>
        <end position="176"/>
    </location>
</feature>
<accession>A0A2V4AYS0</accession>
<comment type="caution">
    <text evidence="2">The sequence shown here is derived from an EMBL/GenBank/DDBJ whole genome shotgun (WGS) entry which is preliminary data.</text>
</comment>
<evidence type="ECO:0000313" key="2">
    <source>
        <dbReference type="EMBL" id="PXY25411.1"/>
    </source>
</evidence>
<gene>
    <name evidence="2" type="ORF">BAY60_18720</name>
</gene>
<proteinExistence type="predicted"/>
<protein>
    <recommendedName>
        <fullName evidence="1">DNA primase/polymerase bifunctional N-terminal domain-containing protein</fullName>
    </recommendedName>
</protein>
<dbReference type="Proteomes" id="UP000249915">
    <property type="component" value="Unassembled WGS sequence"/>
</dbReference>
<dbReference type="EMBL" id="MASW01000003">
    <property type="protein sequence ID" value="PXY25411.1"/>
    <property type="molecule type" value="Genomic_DNA"/>
</dbReference>
<dbReference type="Pfam" id="PF09250">
    <property type="entry name" value="Prim-Pol"/>
    <property type="match status" value="1"/>
</dbReference>
<sequence>MTVVDDAYEDDDGCSVEEREVVSYARHGWPVLPGSVWDGRKWVVPGTRRKTSTIEPYLGLGAATTNVTQVLRWWHADYALRPSALLRAGTAFSALSLPRTIAVDVLQTLLFREHPGPVLYRPDERRAYFLMQPHDARLVVTRCDSRTARFVPDGEVIVAPPSQLEHSLRTTWWVTPEESRWRPADAEMLAAALQIHARALVAL</sequence>
<organism evidence="2 3">
    <name type="scientific">Prauserella muralis</name>
    <dbReference type="NCBI Taxonomy" id="588067"/>
    <lineage>
        <taxon>Bacteria</taxon>
        <taxon>Bacillati</taxon>
        <taxon>Actinomycetota</taxon>
        <taxon>Actinomycetes</taxon>
        <taxon>Pseudonocardiales</taxon>
        <taxon>Pseudonocardiaceae</taxon>
        <taxon>Prauserella</taxon>
    </lineage>
</organism>
<name>A0A2V4AYS0_9PSEU</name>
<dbReference type="AlphaFoldDB" id="A0A2V4AYS0"/>
<reference evidence="2 3" key="1">
    <citation type="submission" date="2016-07" db="EMBL/GenBank/DDBJ databases">
        <title>Draft genome sequence of Prauserella muralis DSM 45305, isolated from a mould-covered wall in an indoor environment.</title>
        <authorList>
            <person name="Ruckert C."/>
            <person name="Albersmeier A."/>
            <person name="Jiang C.-L."/>
            <person name="Jiang Y."/>
            <person name="Kalinowski J."/>
            <person name="Schneider O."/>
            <person name="Winkler A."/>
            <person name="Zotchev S.B."/>
        </authorList>
    </citation>
    <scope>NUCLEOTIDE SEQUENCE [LARGE SCALE GENOMIC DNA]</scope>
    <source>
        <strain evidence="2 3">DSM 45305</strain>
    </source>
</reference>
<dbReference type="InterPro" id="IPR015330">
    <property type="entry name" value="DNA_primase/pol_bifunc_N"/>
</dbReference>
<keyword evidence="3" id="KW-1185">Reference proteome</keyword>
<dbReference type="RefSeq" id="WP_112282536.1">
    <property type="nucleotide sequence ID" value="NZ_MASW01000003.1"/>
</dbReference>
<evidence type="ECO:0000313" key="3">
    <source>
        <dbReference type="Proteomes" id="UP000249915"/>
    </source>
</evidence>
<dbReference type="OrthoDB" id="3397040at2"/>